<feature type="signal peptide" evidence="1">
    <location>
        <begin position="1"/>
        <end position="23"/>
    </location>
</feature>
<keyword evidence="1" id="KW-0732">Signal</keyword>
<gene>
    <name evidence="2" type="ORF">NL53_16015</name>
</gene>
<feature type="chain" id="PRO_5046579594" description="YfiR family protein" evidence="1">
    <location>
        <begin position="24"/>
        <end position="163"/>
    </location>
</feature>
<evidence type="ECO:0000313" key="2">
    <source>
        <dbReference type="EMBL" id="KHA59255.1"/>
    </source>
</evidence>
<accession>A0ABR4Y7J5</accession>
<dbReference type="RefSeq" id="WP_038216428.1">
    <property type="nucleotide sequence ID" value="NZ_JRWM01000028.1"/>
</dbReference>
<evidence type="ECO:0008006" key="4">
    <source>
        <dbReference type="Google" id="ProtNLM"/>
    </source>
</evidence>
<protein>
    <recommendedName>
        <fullName evidence="4">YfiR family protein</fullName>
    </recommendedName>
</protein>
<sequence>MNFRRWVTSVCLAAAFVSPLASAKFTPEQVKAVYIYRIASFVFWGADEQMNEISICAPDDEEVRDILTDITKDKLIRNKPLHISNSGCDVLYITKKESLDLIKLNPNRTISISDIQSFTELGGVVELSTLGGRIKPRVNLENVGEYTLSANFLRVAEIVGGKQ</sequence>
<evidence type="ECO:0000313" key="3">
    <source>
        <dbReference type="Proteomes" id="UP000030520"/>
    </source>
</evidence>
<name>A0ABR4Y7J5_9VIBR</name>
<reference evidence="2 3" key="1">
    <citation type="submission" date="2014-10" db="EMBL/GenBank/DDBJ databases">
        <title>Genome sequencing of Vibrio variabilis T01.</title>
        <authorList>
            <person name="Chan K.-G."/>
            <person name="Mohamad N.I."/>
        </authorList>
    </citation>
    <scope>NUCLEOTIDE SEQUENCE [LARGE SCALE GENOMIC DNA]</scope>
    <source>
        <strain evidence="2 3">T01</strain>
    </source>
</reference>
<evidence type="ECO:0000256" key="1">
    <source>
        <dbReference type="SAM" id="SignalP"/>
    </source>
</evidence>
<dbReference type="Proteomes" id="UP000030520">
    <property type="component" value="Unassembled WGS sequence"/>
</dbReference>
<keyword evidence="3" id="KW-1185">Reference proteome</keyword>
<dbReference type="Pfam" id="PF13689">
    <property type="entry name" value="DUF4154"/>
    <property type="match status" value="1"/>
</dbReference>
<comment type="caution">
    <text evidence="2">The sequence shown here is derived from an EMBL/GenBank/DDBJ whole genome shotgun (WGS) entry which is preliminary data.</text>
</comment>
<organism evidence="2 3">
    <name type="scientific">Vibrio variabilis</name>
    <dbReference type="NCBI Taxonomy" id="990271"/>
    <lineage>
        <taxon>Bacteria</taxon>
        <taxon>Pseudomonadati</taxon>
        <taxon>Pseudomonadota</taxon>
        <taxon>Gammaproteobacteria</taxon>
        <taxon>Vibrionales</taxon>
        <taxon>Vibrionaceae</taxon>
        <taxon>Vibrio</taxon>
    </lineage>
</organism>
<proteinExistence type="predicted"/>
<dbReference type="InterPro" id="IPR025293">
    <property type="entry name" value="YfiR/HmsC-like"/>
</dbReference>
<dbReference type="EMBL" id="JRWM01000028">
    <property type="protein sequence ID" value="KHA59255.1"/>
    <property type="molecule type" value="Genomic_DNA"/>
</dbReference>